<evidence type="ECO:0008006" key="5">
    <source>
        <dbReference type="Google" id="ProtNLM"/>
    </source>
</evidence>
<reference evidence="3 4" key="1">
    <citation type="journal article" date="2010" name="Stand. Genomic Sci.">
        <title>Complete genome sequence of Haliangium ochraceum type strain (SMP-2).</title>
        <authorList>
            <consortium name="US DOE Joint Genome Institute (JGI-PGF)"/>
            <person name="Ivanova N."/>
            <person name="Daum C."/>
            <person name="Lang E."/>
            <person name="Abt B."/>
            <person name="Kopitz M."/>
            <person name="Saunders E."/>
            <person name="Lapidus A."/>
            <person name="Lucas S."/>
            <person name="Glavina Del Rio T."/>
            <person name="Nolan M."/>
            <person name="Tice H."/>
            <person name="Copeland A."/>
            <person name="Cheng J.F."/>
            <person name="Chen F."/>
            <person name="Bruce D."/>
            <person name="Goodwin L."/>
            <person name="Pitluck S."/>
            <person name="Mavromatis K."/>
            <person name="Pati A."/>
            <person name="Mikhailova N."/>
            <person name="Chen A."/>
            <person name="Palaniappan K."/>
            <person name="Land M."/>
            <person name="Hauser L."/>
            <person name="Chang Y.J."/>
            <person name="Jeffries C.D."/>
            <person name="Detter J.C."/>
            <person name="Brettin T."/>
            <person name="Rohde M."/>
            <person name="Goker M."/>
            <person name="Bristow J."/>
            <person name="Markowitz V."/>
            <person name="Eisen J.A."/>
            <person name="Hugenholtz P."/>
            <person name="Kyrpides N.C."/>
            <person name="Klenk H.P."/>
        </authorList>
    </citation>
    <scope>NUCLEOTIDE SEQUENCE [LARGE SCALE GENOMIC DNA]</scope>
    <source>
        <strain evidence="4">DSM 14365 / CIP 107738 / JCM 11303 / AJ 13395 / SMP-2</strain>
    </source>
</reference>
<dbReference type="EMBL" id="CP001804">
    <property type="protein sequence ID" value="ACY18416.1"/>
    <property type="molecule type" value="Genomic_DNA"/>
</dbReference>
<dbReference type="HOGENOM" id="CLU_092015_0_0_7"/>
<name>D0LJQ9_HALO1</name>
<dbReference type="InterPro" id="IPR058148">
    <property type="entry name" value="M949_RS01915-like_dom"/>
</dbReference>
<feature type="region of interest" description="Disordered" evidence="1">
    <location>
        <begin position="25"/>
        <end position="50"/>
    </location>
</feature>
<evidence type="ECO:0000313" key="3">
    <source>
        <dbReference type="EMBL" id="ACY18416.1"/>
    </source>
</evidence>
<dbReference type="RefSeq" id="WP_012831008.1">
    <property type="nucleotide sequence ID" value="NC_013440.1"/>
</dbReference>
<keyword evidence="2" id="KW-0732">Signal</keyword>
<evidence type="ECO:0000313" key="4">
    <source>
        <dbReference type="Proteomes" id="UP000001880"/>
    </source>
</evidence>
<dbReference type="PROSITE" id="PS51257">
    <property type="entry name" value="PROKAR_LIPOPROTEIN"/>
    <property type="match status" value="1"/>
</dbReference>
<dbReference type="NCBIfam" id="NF046077">
    <property type="entry name" value="LPS_M949_RS01915"/>
    <property type="match status" value="1"/>
</dbReference>
<proteinExistence type="predicted"/>
<dbReference type="Proteomes" id="UP000001880">
    <property type="component" value="Chromosome"/>
</dbReference>
<dbReference type="KEGG" id="hoh:Hoch_5941"/>
<gene>
    <name evidence="3" type="ordered locus">Hoch_5941</name>
</gene>
<feature type="signal peptide" evidence="2">
    <location>
        <begin position="1"/>
        <end position="21"/>
    </location>
</feature>
<dbReference type="OrthoDB" id="8585774at2"/>
<organism evidence="3 4">
    <name type="scientific">Haliangium ochraceum (strain DSM 14365 / JCM 11303 / SMP-2)</name>
    <dbReference type="NCBI Taxonomy" id="502025"/>
    <lineage>
        <taxon>Bacteria</taxon>
        <taxon>Pseudomonadati</taxon>
        <taxon>Myxococcota</taxon>
        <taxon>Polyangia</taxon>
        <taxon>Haliangiales</taxon>
        <taxon>Kofleriaceae</taxon>
        <taxon>Haliangium</taxon>
    </lineage>
</organism>
<accession>D0LJQ9</accession>
<evidence type="ECO:0000256" key="1">
    <source>
        <dbReference type="SAM" id="MobiDB-lite"/>
    </source>
</evidence>
<keyword evidence="4" id="KW-1185">Reference proteome</keyword>
<sequence length="232" mass="25010">MKTTRSIRLCALLAAAALLVACTKDNPDTGATPTTPTKPEPGDNAAGGAPAKVEAQPFSFDEVPAAVRGDKEVNAGTRFRDASGDNWLVAFNSMNDAGSQLRVVLARVDGDSSETVNEVEDKVEDCEFDVMLYVDEEALEVTDLDKDGTGEVWFAYHATCTSDVSPSNYRLVMFEGGDEYIIRGTTSIVDADGSKYGGEQEIDASLQNGPAAFLEHAKERWAELTKPKKLDY</sequence>
<dbReference type="AlphaFoldDB" id="D0LJQ9"/>
<dbReference type="eggNOG" id="ENOG5032DKZ">
    <property type="taxonomic scope" value="Bacteria"/>
</dbReference>
<protein>
    <recommendedName>
        <fullName evidence="5">Lipoprotein</fullName>
    </recommendedName>
</protein>
<evidence type="ECO:0000256" key="2">
    <source>
        <dbReference type="SAM" id="SignalP"/>
    </source>
</evidence>
<feature type="chain" id="PRO_5003011426" description="Lipoprotein" evidence="2">
    <location>
        <begin position="22"/>
        <end position="232"/>
    </location>
</feature>